<gene>
    <name evidence="1" type="ORF">HRG_08273</name>
</gene>
<comment type="caution">
    <text evidence="1">The sequence shown here is derived from an EMBL/GenBank/DDBJ whole genome shotgun (WGS) entry which is preliminary data.</text>
</comment>
<evidence type="ECO:0000313" key="1">
    <source>
        <dbReference type="EMBL" id="KAH0961120.1"/>
    </source>
</evidence>
<reference evidence="1" key="1">
    <citation type="submission" date="2021-09" db="EMBL/GenBank/DDBJ databases">
        <title>A high-quality genome of the endoparasitic fungus Hirsutella rhossiliensis with a comparison of Hirsutella genomes reveals transposable elements contributing to genome size variation.</title>
        <authorList>
            <person name="Lin R."/>
            <person name="Jiao Y."/>
            <person name="Sun X."/>
            <person name="Ling J."/>
            <person name="Xie B."/>
            <person name="Cheng X."/>
        </authorList>
    </citation>
    <scope>NUCLEOTIDE SEQUENCE</scope>
    <source>
        <strain evidence="1">HR02</strain>
    </source>
</reference>
<dbReference type="EMBL" id="JAIZPD010000009">
    <property type="protein sequence ID" value="KAH0961120.1"/>
    <property type="molecule type" value="Genomic_DNA"/>
</dbReference>
<accession>A0A9P8MTR9</accession>
<name>A0A9P8MTR9_9HYPO</name>
<dbReference type="AlphaFoldDB" id="A0A9P8MTR9"/>
<dbReference type="RefSeq" id="XP_044718633.1">
    <property type="nucleotide sequence ID" value="XM_044866744.1"/>
</dbReference>
<proteinExistence type="predicted"/>
<protein>
    <submittedName>
        <fullName evidence="1">Uncharacterized protein</fullName>
    </submittedName>
</protein>
<dbReference type="Proteomes" id="UP000824596">
    <property type="component" value="Unassembled WGS sequence"/>
</dbReference>
<keyword evidence="2" id="KW-1185">Reference proteome</keyword>
<dbReference type="GeneID" id="68357402"/>
<evidence type="ECO:0000313" key="2">
    <source>
        <dbReference type="Proteomes" id="UP000824596"/>
    </source>
</evidence>
<dbReference type="OrthoDB" id="5140520at2759"/>
<sequence>MSDSMSDSTTGGGILCSMPDHKEIIMIGQDVGGDTVVEISLSDRNYRSFKVMRHFTGSNQTEKLSFLRRIRHQSFVNVYAIIPVGDIGEAVVYFDIMPIKVIDVCEQAYAELSELSIAAILGQVLQGAEFREDNDLQLARFDKFQVLADLAGNIKIRGQEWCNVGTIYPVLNGLMSFTCHVMFLGFSMVDCTAPENGRSSRRLYISGVS</sequence>
<organism evidence="1 2">
    <name type="scientific">Hirsutella rhossiliensis</name>
    <dbReference type="NCBI Taxonomy" id="111463"/>
    <lineage>
        <taxon>Eukaryota</taxon>
        <taxon>Fungi</taxon>
        <taxon>Dikarya</taxon>
        <taxon>Ascomycota</taxon>
        <taxon>Pezizomycotina</taxon>
        <taxon>Sordariomycetes</taxon>
        <taxon>Hypocreomycetidae</taxon>
        <taxon>Hypocreales</taxon>
        <taxon>Ophiocordycipitaceae</taxon>
        <taxon>Hirsutella</taxon>
    </lineage>
</organism>